<evidence type="ECO:0000313" key="8">
    <source>
        <dbReference type="EMBL" id="ODQ73392.1"/>
    </source>
</evidence>
<dbReference type="GO" id="GO:0006351">
    <property type="term" value="P:DNA-templated transcription"/>
    <property type="evidence" value="ECO:0007669"/>
    <property type="project" value="InterPro"/>
</dbReference>
<evidence type="ECO:0000256" key="3">
    <source>
        <dbReference type="ARBA" id="ARBA00023015"/>
    </source>
</evidence>
<dbReference type="GO" id="GO:0003677">
    <property type="term" value="F:DNA binding"/>
    <property type="evidence" value="ECO:0007669"/>
    <property type="project" value="InterPro"/>
</dbReference>
<dbReference type="OrthoDB" id="4685598at2759"/>
<dbReference type="Pfam" id="PF00172">
    <property type="entry name" value="Zn_clus"/>
    <property type="match status" value="2"/>
</dbReference>
<keyword evidence="3" id="KW-0805">Transcription regulation</keyword>
<dbReference type="PANTHER" id="PTHR47338:SF7">
    <property type="entry name" value="ZN(II)2CYS6 TRANSCRIPTION FACTOR (EUROFUNG)"/>
    <property type="match status" value="1"/>
</dbReference>
<protein>
    <recommendedName>
        <fullName evidence="7">Zn(2)-C6 fungal-type domain-containing protein</fullName>
    </recommendedName>
</protein>
<keyword evidence="5" id="KW-0539">Nucleus</keyword>
<keyword evidence="4" id="KW-0804">Transcription</keyword>
<dbReference type="InterPro" id="IPR050815">
    <property type="entry name" value="TF_fung"/>
</dbReference>
<dbReference type="InterPro" id="IPR007219">
    <property type="entry name" value="XnlR_reg_dom"/>
</dbReference>
<dbReference type="AlphaFoldDB" id="A0A1E3Q8A6"/>
<dbReference type="InterPro" id="IPR036864">
    <property type="entry name" value="Zn2-C6_fun-type_DNA-bd_sf"/>
</dbReference>
<feature type="domain" description="Zn(2)-C6 fungal-type" evidence="7">
    <location>
        <begin position="88"/>
        <end position="118"/>
    </location>
</feature>
<dbReference type="GO" id="GO:0008270">
    <property type="term" value="F:zinc ion binding"/>
    <property type="evidence" value="ECO:0007669"/>
    <property type="project" value="InterPro"/>
</dbReference>
<accession>A0A1E3Q8A6</accession>
<evidence type="ECO:0000259" key="7">
    <source>
        <dbReference type="PROSITE" id="PS50048"/>
    </source>
</evidence>
<name>A0A1E3Q8A6_LIPST</name>
<keyword evidence="2" id="KW-0479">Metal-binding</keyword>
<dbReference type="GO" id="GO:0000981">
    <property type="term" value="F:DNA-binding transcription factor activity, RNA polymerase II-specific"/>
    <property type="evidence" value="ECO:0007669"/>
    <property type="project" value="InterPro"/>
</dbReference>
<feature type="region of interest" description="Disordered" evidence="6">
    <location>
        <begin position="126"/>
        <end position="189"/>
    </location>
</feature>
<dbReference type="CDD" id="cd12148">
    <property type="entry name" value="fungal_TF_MHR"/>
    <property type="match status" value="1"/>
</dbReference>
<feature type="compositionally biased region" description="Polar residues" evidence="6">
    <location>
        <begin position="151"/>
        <end position="162"/>
    </location>
</feature>
<evidence type="ECO:0000256" key="4">
    <source>
        <dbReference type="ARBA" id="ARBA00023163"/>
    </source>
</evidence>
<reference evidence="8 9" key="1">
    <citation type="journal article" date="2016" name="Proc. Natl. Acad. Sci. U.S.A.">
        <title>Comparative genomics of biotechnologically important yeasts.</title>
        <authorList>
            <person name="Riley R."/>
            <person name="Haridas S."/>
            <person name="Wolfe K.H."/>
            <person name="Lopes M.R."/>
            <person name="Hittinger C.T."/>
            <person name="Goeker M."/>
            <person name="Salamov A.A."/>
            <person name="Wisecaver J.H."/>
            <person name="Long T.M."/>
            <person name="Calvey C.H."/>
            <person name="Aerts A.L."/>
            <person name="Barry K.W."/>
            <person name="Choi C."/>
            <person name="Clum A."/>
            <person name="Coughlan A.Y."/>
            <person name="Deshpande S."/>
            <person name="Douglass A.P."/>
            <person name="Hanson S.J."/>
            <person name="Klenk H.-P."/>
            <person name="LaButti K.M."/>
            <person name="Lapidus A."/>
            <person name="Lindquist E.A."/>
            <person name="Lipzen A.M."/>
            <person name="Meier-Kolthoff J.P."/>
            <person name="Ohm R.A."/>
            <person name="Otillar R.P."/>
            <person name="Pangilinan J.L."/>
            <person name="Peng Y."/>
            <person name="Rokas A."/>
            <person name="Rosa C.A."/>
            <person name="Scheuner C."/>
            <person name="Sibirny A.A."/>
            <person name="Slot J.C."/>
            <person name="Stielow J.B."/>
            <person name="Sun H."/>
            <person name="Kurtzman C.P."/>
            <person name="Blackwell M."/>
            <person name="Grigoriev I.V."/>
            <person name="Jeffries T.W."/>
        </authorList>
    </citation>
    <scope>NUCLEOTIDE SEQUENCE [LARGE SCALE GENOMIC DNA]</scope>
    <source>
        <strain evidence="8 9">NRRL Y-11557</strain>
    </source>
</reference>
<comment type="subcellular location">
    <subcellularLocation>
        <location evidence="1">Nucleus</location>
    </subcellularLocation>
</comment>
<dbReference type="SMART" id="SM00066">
    <property type="entry name" value="GAL4"/>
    <property type="match status" value="2"/>
</dbReference>
<evidence type="ECO:0000256" key="1">
    <source>
        <dbReference type="ARBA" id="ARBA00004123"/>
    </source>
</evidence>
<dbReference type="CDD" id="cd00067">
    <property type="entry name" value="GAL4"/>
    <property type="match status" value="2"/>
</dbReference>
<dbReference type="InterPro" id="IPR001138">
    <property type="entry name" value="Zn2Cys6_DnaBD"/>
</dbReference>
<dbReference type="Proteomes" id="UP000094385">
    <property type="component" value="Unassembled WGS sequence"/>
</dbReference>
<dbReference type="Pfam" id="PF04082">
    <property type="entry name" value="Fungal_trans"/>
    <property type="match status" value="1"/>
</dbReference>
<dbReference type="EMBL" id="KV454294">
    <property type="protein sequence ID" value="ODQ73392.1"/>
    <property type="molecule type" value="Genomic_DNA"/>
</dbReference>
<evidence type="ECO:0000256" key="6">
    <source>
        <dbReference type="SAM" id="MobiDB-lite"/>
    </source>
</evidence>
<sequence>MSARVGSSEEPVKSSRSSRICFQCRNRKVRCNGALDGCENCIRLGFPCSFSEDERLGRGVNGAGKIASGVALHLYCNSGMERRRGWRACLKCRAQKSRCSGEVPSCHRCRQRSLECVYTSMTRKPRSDAGVTLPAQNTVQSPLPRDLDWTSDVSNNHTNSTEDAIDDTNGAPKSQQSKGPNGAFPSLTRQLGPEKEIIENHIKAFFEYVYPIPGNSFIHRALFLQNWTKQTHNPILLKAMCGASARFISKDPDHERQALIWSSEALSQVLKMLAKPSVVTIQSLLLIIFTQASLRNFSSVMALSALTARMAFTLRLNYEERKLPFTAQECRRRVMWAIFVVDTFYASGQVDLSVCPIERMQVQLPCNERCFAYEIEVETELLRRPLGQPVAGNLGLLAYLIRIFDIRYRIQCFSRTVVDSGSTSQDSDVQLHSFEQELELFMQQLPETYSFSRKNLALRAPTPQRTSYVMLHIWWHQCYCDLFRFAIPRIRESLPFEVLQKLHPDFISHCQDQCWRHAMSISSIVDSIRKCGGDLFVTDSALSVCLFQTAQIITQLGPSLPWMLDRGEMESHLQGFIDVLGKLAEIFPSTRLMRSGIMEIMNGHGYSPEGSVPQR</sequence>
<dbReference type="PROSITE" id="PS50048">
    <property type="entry name" value="ZN2_CY6_FUNGAL_2"/>
    <property type="match status" value="2"/>
</dbReference>
<dbReference type="PANTHER" id="PTHR47338">
    <property type="entry name" value="ZN(II)2CYS6 TRANSCRIPTION FACTOR (EUROFUNG)-RELATED"/>
    <property type="match status" value="1"/>
</dbReference>
<evidence type="ECO:0000256" key="5">
    <source>
        <dbReference type="ARBA" id="ARBA00023242"/>
    </source>
</evidence>
<dbReference type="STRING" id="675824.A0A1E3Q8A6"/>
<dbReference type="GO" id="GO:0005634">
    <property type="term" value="C:nucleus"/>
    <property type="evidence" value="ECO:0007669"/>
    <property type="project" value="UniProtKB-SubCell"/>
</dbReference>
<organism evidence="8 9">
    <name type="scientific">Lipomyces starkeyi NRRL Y-11557</name>
    <dbReference type="NCBI Taxonomy" id="675824"/>
    <lineage>
        <taxon>Eukaryota</taxon>
        <taxon>Fungi</taxon>
        <taxon>Dikarya</taxon>
        <taxon>Ascomycota</taxon>
        <taxon>Saccharomycotina</taxon>
        <taxon>Lipomycetes</taxon>
        <taxon>Lipomycetales</taxon>
        <taxon>Lipomycetaceae</taxon>
        <taxon>Lipomyces</taxon>
    </lineage>
</organism>
<evidence type="ECO:0000256" key="2">
    <source>
        <dbReference type="ARBA" id="ARBA00022723"/>
    </source>
</evidence>
<dbReference type="Gene3D" id="4.10.240.10">
    <property type="entry name" value="Zn(2)-C6 fungal-type DNA-binding domain"/>
    <property type="match status" value="2"/>
</dbReference>
<proteinExistence type="predicted"/>
<evidence type="ECO:0000313" key="9">
    <source>
        <dbReference type="Proteomes" id="UP000094385"/>
    </source>
</evidence>
<gene>
    <name evidence="8" type="ORF">LIPSTDRAFT_71813</name>
</gene>
<keyword evidence="9" id="KW-1185">Reference proteome</keyword>
<dbReference type="PROSITE" id="PS00463">
    <property type="entry name" value="ZN2_CY6_FUNGAL_1"/>
    <property type="match status" value="1"/>
</dbReference>
<feature type="domain" description="Zn(2)-C6 fungal-type" evidence="7">
    <location>
        <begin position="20"/>
        <end position="50"/>
    </location>
</feature>
<dbReference type="SUPFAM" id="SSF57701">
    <property type="entry name" value="Zn2/Cys6 DNA-binding domain"/>
    <property type="match status" value="2"/>
</dbReference>